<evidence type="ECO:0000313" key="2">
    <source>
        <dbReference type="EMBL" id="OQS05923.1"/>
    </source>
</evidence>
<dbReference type="GO" id="GO:0005783">
    <property type="term" value="C:endoplasmic reticulum"/>
    <property type="evidence" value="ECO:0007669"/>
    <property type="project" value="TreeGrafter"/>
</dbReference>
<dbReference type="GO" id="GO:1904294">
    <property type="term" value="P:positive regulation of ERAD pathway"/>
    <property type="evidence" value="ECO:0007669"/>
    <property type="project" value="TreeGrafter"/>
</dbReference>
<keyword evidence="1" id="KW-1133">Transmembrane helix</keyword>
<feature type="transmembrane region" description="Helical" evidence="1">
    <location>
        <begin position="257"/>
        <end position="280"/>
    </location>
</feature>
<dbReference type="PANTHER" id="PTHR21650">
    <property type="entry name" value="MEMBRALIN/KINETOCHORE PROTEIN NUF2"/>
    <property type="match status" value="1"/>
</dbReference>
<dbReference type="InterPro" id="IPR019144">
    <property type="entry name" value="Membralin"/>
</dbReference>
<feature type="transmembrane region" description="Helical" evidence="1">
    <location>
        <begin position="310"/>
        <end position="332"/>
    </location>
</feature>
<feature type="transmembrane region" description="Helical" evidence="1">
    <location>
        <begin position="26"/>
        <end position="46"/>
    </location>
</feature>
<organism evidence="2 3">
    <name type="scientific">Thraustotheca clavata</name>
    <dbReference type="NCBI Taxonomy" id="74557"/>
    <lineage>
        <taxon>Eukaryota</taxon>
        <taxon>Sar</taxon>
        <taxon>Stramenopiles</taxon>
        <taxon>Oomycota</taxon>
        <taxon>Saprolegniomycetes</taxon>
        <taxon>Saprolegniales</taxon>
        <taxon>Achlyaceae</taxon>
        <taxon>Thraustotheca</taxon>
    </lineage>
</organism>
<dbReference type="PANTHER" id="PTHR21650:SF4">
    <property type="entry name" value="MEMBRALIN"/>
    <property type="match status" value="1"/>
</dbReference>
<dbReference type="AlphaFoldDB" id="A0A1W0A6K2"/>
<dbReference type="STRING" id="74557.A0A1W0A6K2"/>
<protein>
    <recommendedName>
        <fullName evidence="4">Membralin</fullName>
    </recommendedName>
</protein>
<evidence type="ECO:0008006" key="4">
    <source>
        <dbReference type="Google" id="ProtNLM"/>
    </source>
</evidence>
<feature type="transmembrane region" description="Helical" evidence="1">
    <location>
        <begin position="338"/>
        <end position="358"/>
    </location>
</feature>
<gene>
    <name evidence="2" type="ORF">THRCLA_01988</name>
</gene>
<feature type="transmembrane region" description="Helical" evidence="1">
    <location>
        <begin position="209"/>
        <end position="230"/>
    </location>
</feature>
<keyword evidence="1" id="KW-0812">Transmembrane</keyword>
<name>A0A1W0A6K2_9STRA</name>
<dbReference type="Pfam" id="PF09746">
    <property type="entry name" value="Membralin"/>
    <property type="match status" value="1"/>
</dbReference>
<dbReference type="EMBL" id="JNBS01000403">
    <property type="protein sequence ID" value="OQS05923.1"/>
    <property type="molecule type" value="Genomic_DNA"/>
</dbReference>
<dbReference type="OrthoDB" id="6779347at2759"/>
<keyword evidence="3" id="KW-1185">Reference proteome</keyword>
<dbReference type="Proteomes" id="UP000243217">
    <property type="component" value="Unassembled WGS sequence"/>
</dbReference>
<keyword evidence="1" id="KW-0472">Membrane</keyword>
<sequence length="399" mass="46432">MEQIFFRMHVRVSRILTRMAGGKTRIALETGLFVVAMGMLSLSFFLHLSFVSSYGKTDCLEEYLPKTLPHLLHVQIEPDRSSWMSLTNLFMTTAPKTNRNAYVYAVQKGLLTMVEYPEELPPLDIAHVAIPMSSECFEIPGLGSSGFWMLFLDRIVGFDTILINNFIRFTDGGKGYLYNEFTKDTYNLNYASEFRATTSTWYSLAAYKLGIFCTILFLFFSTTTLVSFILRETQQRMLKFTILLQHHIRYRLPYMKLVFSHIIESLVFVPIMVGMLFFLFEFFKDQLLAFIVMSLVWLCELYSVVCVRTWLSLTFFPPLFLMYFSMFHVYFFCFPFGFSYTALWTTIIFLLHTMLLFLNRFEIPALNEGLITAQTPRQFVLSPGIISCPYRILISFTAL</sequence>
<comment type="caution">
    <text evidence="2">The sequence shown here is derived from an EMBL/GenBank/DDBJ whole genome shotgun (WGS) entry which is preliminary data.</text>
</comment>
<dbReference type="GO" id="GO:0034976">
    <property type="term" value="P:response to endoplasmic reticulum stress"/>
    <property type="evidence" value="ECO:0007669"/>
    <property type="project" value="TreeGrafter"/>
</dbReference>
<feature type="transmembrane region" description="Helical" evidence="1">
    <location>
        <begin position="286"/>
        <end position="303"/>
    </location>
</feature>
<proteinExistence type="predicted"/>
<accession>A0A1W0A6K2</accession>
<evidence type="ECO:0000256" key="1">
    <source>
        <dbReference type="SAM" id="Phobius"/>
    </source>
</evidence>
<reference evidence="2 3" key="1">
    <citation type="journal article" date="2014" name="Genome Biol. Evol.">
        <title>The secreted proteins of Achlya hypogyna and Thraustotheca clavata identify the ancestral oomycete secretome and reveal gene acquisitions by horizontal gene transfer.</title>
        <authorList>
            <person name="Misner I."/>
            <person name="Blouin N."/>
            <person name="Leonard G."/>
            <person name="Richards T.A."/>
            <person name="Lane C.E."/>
        </authorList>
    </citation>
    <scope>NUCLEOTIDE SEQUENCE [LARGE SCALE GENOMIC DNA]</scope>
    <source>
        <strain evidence="2 3">ATCC 34112</strain>
    </source>
</reference>
<evidence type="ECO:0000313" key="3">
    <source>
        <dbReference type="Proteomes" id="UP000243217"/>
    </source>
</evidence>